<dbReference type="Proteomes" id="UP000654670">
    <property type="component" value="Unassembled WGS sequence"/>
</dbReference>
<gene>
    <name evidence="1" type="ORF">GCM10007968_30720</name>
</gene>
<protein>
    <recommendedName>
        <fullName evidence="3">DUF3842 family protein</fullName>
    </recommendedName>
</protein>
<comment type="caution">
    <text evidence="1">The sequence shown here is derived from an EMBL/GenBank/DDBJ whole genome shotgun (WGS) entry which is preliminary data.</text>
</comment>
<keyword evidence="2" id="KW-1185">Reference proteome</keyword>
<dbReference type="AlphaFoldDB" id="A0A917W5F6"/>
<dbReference type="RefSeq" id="WP_188804970.1">
    <property type="nucleotide sequence ID" value="NZ_BMOK01000020.1"/>
</dbReference>
<evidence type="ECO:0000313" key="1">
    <source>
        <dbReference type="EMBL" id="GGL64637.1"/>
    </source>
</evidence>
<dbReference type="InterPro" id="IPR024208">
    <property type="entry name" value="DUF3842"/>
</dbReference>
<name>A0A917W5F6_9BACL</name>
<sequence length="144" mass="15924">MKIAVLDGQGAGLGQTIIKKLRQAFPHGLYIVALGTNTFATTKMVRAGSDIGISGEKGFYSFCRRESVDCIIAPIGIIQPGSIQGEITENMVRAFSNLTCKKFLLPLHHPNISIPCTSDVPIKDYIDAILKDLSFQMQRRHYRQ</sequence>
<organism evidence="1 2">
    <name type="scientific">Sporolactobacillus putidus</name>
    <dbReference type="NCBI Taxonomy" id="492735"/>
    <lineage>
        <taxon>Bacteria</taxon>
        <taxon>Bacillati</taxon>
        <taxon>Bacillota</taxon>
        <taxon>Bacilli</taxon>
        <taxon>Bacillales</taxon>
        <taxon>Sporolactobacillaceae</taxon>
        <taxon>Sporolactobacillus</taxon>
    </lineage>
</organism>
<dbReference type="EMBL" id="BMOK01000020">
    <property type="protein sequence ID" value="GGL64637.1"/>
    <property type="molecule type" value="Genomic_DNA"/>
</dbReference>
<accession>A0A917W5F6</accession>
<proteinExistence type="predicted"/>
<evidence type="ECO:0008006" key="3">
    <source>
        <dbReference type="Google" id="ProtNLM"/>
    </source>
</evidence>
<evidence type="ECO:0000313" key="2">
    <source>
        <dbReference type="Proteomes" id="UP000654670"/>
    </source>
</evidence>
<reference evidence="1" key="2">
    <citation type="submission" date="2020-09" db="EMBL/GenBank/DDBJ databases">
        <authorList>
            <person name="Sun Q."/>
            <person name="Ohkuma M."/>
        </authorList>
    </citation>
    <scope>NUCLEOTIDE SEQUENCE</scope>
    <source>
        <strain evidence="1">JCM 15325</strain>
    </source>
</reference>
<dbReference type="Pfam" id="PF12953">
    <property type="entry name" value="DUF3842"/>
    <property type="match status" value="1"/>
</dbReference>
<reference evidence="1" key="1">
    <citation type="journal article" date="2014" name="Int. J. Syst. Evol. Microbiol.">
        <title>Complete genome sequence of Corynebacterium casei LMG S-19264T (=DSM 44701T), isolated from a smear-ripened cheese.</title>
        <authorList>
            <consortium name="US DOE Joint Genome Institute (JGI-PGF)"/>
            <person name="Walter F."/>
            <person name="Albersmeier A."/>
            <person name="Kalinowski J."/>
            <person name="Ruckert C."/>
        </authorList>
    </citation>
    <scope>NUCLEOTIDE SEQUENCE</scope>
    <source>
        <strain evidence="1">JCM 15325</strain>
    </source>
</reference>